<evidence type="ECO:0000256" key="2">
    <source>
        <dbReference type="ARBA" id="ARBA00024195"/>
    </source>
</evidence>
<dbReference type="Pfam" id="PF00089">
    <property type="entry name" value="Trypsin"/>
    <property type="match status" value="1"/>
</dbReference>
<dbReference type="Proteomes" id="UP000695000">
    <property type="component" value="Unplaced"/>
</dbReference>
<dbReference type="PROSITE" id="PS50240">
    <property type="entry name" value="TRYPSIN_DOM"/>
    <property type="match status" value="1"/>
</dbReference>
<dbReference type="PROSITE" id="PS00135">
    <property type="entry name" value="TRYPSIN_SER"/>
    <property type="match status" value="1"/>
</dbReference>
<dbReference type="InterPro" id="IPR051487">
    <property type="entry name" value="Ser/Thr_Proteases_Immune/Dev"/>
</dbReference>
<dbReference type="InterPro" id="IPR001314">
    <property type="entry name" value="Peptidase_S1A"/>
</dbReference>
<dbReference type="PRINTS" id="PR00722">
    <property type="entry name" value="CHYMOTRYPSIN"/>
</dbReference>
<dbReference type="PANTHER" id="PTHR24256">
    <property type="entry name" value="TRYPTASE-RELATED"/>
    <property type="match status" value="1"/>
</dbReference>
<evidence type="ECO:0000313" key="7">
    <source>
        <dbReference type="RefSeq" id="XP_017775049.1"/>
    </source>
</evidence>
<keyword evidence="1" id="KW-1015">Disulfide bond</keyword>
<evidence type="ECO:0000256" key="1">
    <source>
        <dbReference type="ARBA" id="ARBA00023157"/>
    </source>
</evidence>
<dbReference type="InterPro" id="IPR043504">
    <property type="entry name" value="Peptidase_S1_PA_chymotrypsin"/>
</dbReference>
<dbReference type="InterPro" id="IPR009003">
    <property type="entry name" value="Peptidase_S1_PA"/>
</dbReference>
<organism evidence="5 7">
    <name type="scientific">Nicrophorus vespilloides</name>
    <name type="common">Boreal carrion beetle</name>
    <dbReference type="NCBI Taxonomy" id="110193"/>
    <lineage>
        <taxon>Eukaryota</taxon>
        <taxon>Metazoa</taxon>
        <taxon>Ecdysozoa</taxon>
        <taxon>Arthropoda</taxon>
        <taxon>Hexapoda</taxon>
        <taxon>Insecta</taxon>
        <taxon>Pterygota</taxon>
        <taxon>Neoptera</taxon>
        <taxon>Endopterygota</taxon>
        <taxon>Coleoptera</taxon>
        <taxon>Polyphaga</taxon>
        <taxon>Staphyliniformia</taxon>
        <taxon>Silphidae</taxon>
        <taxon>Nicrophorinae</taxon>
        <taxon>Nicrophorus</taxon>
    </lineage>
</organism>
<dbReference type="GO" id="GO:0008233">
    <property type="term" value="F:peptidase activity"/>
    <property type="evidence" value="ECO:0007669"/>
    <property type="project" value="UniProtKB-KW"/>
</dbReference>
<dbReference type="InterPro" id="IPR001254">
    <property type="entry name" value="Trypsin_dom"/>
</dbReference>
<evidence type="ECO:0000313" key="6">
    <source>
        <dbReference type="RefSeq" id="XP_017775048.1"/>
    </source>
</evidence>
<dbReference type="GO" id="GO:0006508">
    <property type="term" value="P:proteolysis"/>
    <property type="evidence" value="ECO:0007669"/>
    <property type="project" value="UniProtKB-KW"/>
</dbReference>
<keyword evidence="3 6" id="KW-0645">Protease</keyword>
<dbReference type="CDD" id="cd00190">
    <property type="entry name" value="Tryp_SPc"/>
    <property type="match status" value="1"/>
</dbReference>
<gene>
    <name evidence="6 7" type="primary">LOC108561559</name>
</gene>
<dbReference type="Gene3D" id="2.40.10.10">
    <property type="entry name" value="Trypsin-like serine proteases"/>
    <property type="match status" value="3"/>
</dbReference>
<dbReference type="RefSeq" id="XP_017775048.1">
    <property type="nucleotide sequence ID" value="XM_017919559.1"/>
</dbReference>
<proteinExistence type="inferred from homology"/>
<evidence type="ECO:0000313" key="5">
    <source>
        <dbReference type="Proteomes" id="UP000695000"/>
    </source>
</evidence>
<dbReference type="RefSeq" id="XP_017775049.1">
    <property type="nucleotide sequence ID" value="XM_017919560.1"/>
</dbReference>
<dbReference type="SUPFAM" id="SSF50494">
    <property type="entry name" value="Trypsin-like serine proteases"/>
    <property type="match status" value="1"/>
</dbReference>
<dbReference type="InterPro" id="IPR033116">
    <property type="entry name" value="TRYPSIN_SER"/>
</dbReference>
<name>A0ABM1MKE9_NICVS</name>
<keyword evidence="3" id="KW-0720">Serine protease</keyword>
<dbReference type="SMART" id="SM00020">
    <property type="entry name" value="Tryp_SPc"/>
    <property type="match status" value="1"/>
</dbReference>
<sequence length="300" mass="32880">MLSVFILFLPIILASEFVLEEHKNYKLLPTDTCGESMADRIIGGSKASLGQFPWMARISYEICENTFEYRCGGALINEKVIITAAHCVVDLPPVDCEGTNMTNFRIHDVILGDHDVDTDPDCEKEVCAAPMQKIKISKVISHPKYNNPKLQNDIAIIILEKPAELTEWVTPICLLSGNHDYTNSTGTVAGWGVTDIFTEDVGKVLQYLNVPISDDDACKKYYAKISPIGESQFCAGGIVGKDSCSGDSGGPLMVVAESDSGPKYSLLGAVSFGYKKCGFSPIPAVYTYVPFYHEWILDNI</sequence>
<protein>
    <submittedName>
        <fullName evidence="6 7">Serine protease easter</fullName>
    </submittedName>
</protein>
<evidence type="ECO:0000256" key="3">
    <source>
        <dbReference type="RuleBase" id="RU363034"/>
    </source>
</evidence>
<reference evidence="6 7" key="1">
    <citation type="submission" date="2025-05" db="UniProtKB">
        <authorList>
            <consortium name="RefSeq"/>
        </authorList>
    </citation>
    <scope>IDENTIFICATION</scope>
    <source>
        <tissue evidence="6 7">Whole Larva</tissue>
    </source>
</reference>
<accession>A0ABM1MKE9</accession>
<dbReference type="InterPro" id="IPR018114">
    <property type="entry name" value="TRYPSIN_HIS"/>
</dbReference>
<dbReference type="PROSITE" id="PS00134">
    <property type="entry name" value="TRYPSIN_HIS"/>
    <property type="match status" value="1"/>
</dbReference>
<keyword evidence="5" id="KW-1185">Reference proteome</keyword>
<comment type="similarity">
    <text evidence="2">Belongs to the peptidase S1 family. CLIP subfamily.</text>
</comment>
<keyword evidence="3" id="KW-0378">Hydrolase</keyword>
<evidence type="ECO:0000259" key="4">
    <source>
        <dbReference type="PROSITE" id="PS50240"/>
    </source>
</evidence>
<feature type="domain" description="Peptidase S1" evidence="4">
    <location>
        <begin position="41"/>
        <end position="300"/>
    </location>
</feature>
<dbReference type="GeneID" id="108561559"/>